<comment type="similarity">
    <text evidence="1">Belongs to the 4-hydroxybenzoyl-CoA thioesterase family.</text>
</comment>
<comment type="caution">
    <text evidence="3">The sequence shown here is derived from an EMBL/GenBank/DDBJ whole genome shotgun (WGS) entry which is preliminary data.</text>
</comment>
<dbReference type="PANTHER" id="PTHR31793:SF27">
    <property type="entry name" value="NOVEL THIOESTERASE SUPERFAMILY DOMAIN AND SAPOSIN A-TYPE DOMAIN CONTAINING PROTEIN (0610012H03RIK)"/>
    <property type="match status" value="1"/>
</dbReference>
<dbReference type="Pfam" id="PF13279">
    <property type="entry name" value="4HBT_2"/>
    <property type="match status" value="1"/>
</dbReference>
<reference evidence="3" key="1">
    <citation type="submission" date="2021-05" db="EMBL/GenBank/DDBJ databases">
        <title>Energy efficiency and biological interactions define the core microbiome of deep oligotrophic groundwater.</title>
        <authorList>
            <person name="Mehrshad M."/>
            <person name="Lopez-Fernandez M."/>
            <person name="Bell E."/>
            <person name="Bernier-Latmani R."/>
            <person name="Bertilsson S."/>
            <person name="Dopson M."/>
        </authorList>
    </citation>
    <scope>NUCLEOTIDE SEQUENCE</scope>
    <source>
        <strain evidence="3">Modern_marine.mb.64</strain>
    </source>
</reference>
<accession>A0A948W7V8</accession>
<dbReference type="AlphaFoldDB" id="A0A948W7V8"/>
<name>A0A948W7V8_UNCEI</name>
<evidence type="ECO:0000313" key="4">
    <source>
        <dbReference type="Proteomes" id="UP000777784"/>
    </source>
</evidence>
<sequence>MGRIQIHYPETTLYIHRIPIRITDLNYGNHLAHDVLVSILHEARARFFKAYAMEEGDIDGMGILIVDLGVIYRSQVFYGQTLEVEVAISDVASRGCDLVYRVSDQESGKLVATAKTGIVFFDYKKNCVVGIPESFKALINKNGKPRE</sequence>
<dbReference type="Gene3D" id="3.10.129.10">
    <property type="entry name" value="Hotdog Thioesterase"/>
    <property type="match status" value="1"/>
</dbReference>
<dbReference type="PANTHER" id="PTHR31793">
    <property type="entry name" value="4-HYDROXYBENZOYL-COA THIOESTERASE FAMILY MEMBER"/>
    <property type="match status" value="1"/>
</dbReference>
<proteinExistence type="inferred from homology"/>
<organism evidence="3 4">
    <name type="scientific">Eiseniibacteriota bacterium</name>
    <dbReference type="NCBI Taxonomy" id="2212470"/>
    <lineage>
        <taxon>Bacteria</taxon>
        <taxon>Candidatus Eiseniibacteriota</taxon>
    </lineage>
</organism>
<dbReference type="EMBL" id="JAHJDP010000098">
    <property type="protein sequence ID" value="MBU2692665.1"/>
    <property type="molecule type" value="Genomic_DNA"/>
</dbReference>
<gene>
    <name evidence="3" type="ORF">KJ970_17250</name>
</gene>
<protein>
    <submittedName>
        <fullName evidence="3">Thioesterase family protein</fullName>
    </submittedName>
</protein>
<dbReference type="Proteomes" id="UP000777784">
    <property type="component" value="Unassembled WGS sequence"/>
</dbReference>
<dbReference type="InterPro" id="IPR029069">
    <property type="entry name" value="HotDog_dom_sf"/>
</dbReference>
<evidence type="ECO:0000256" key="2">
    <source>
        <dbReference type="ARBA" id="ARBA00022801"/>
    </source>
</evidence>
<evidence type="ECO:0000313" key="3">
    <source>
        <dbReference type="EMBL" id="MBU2692665.1"/>
    </source>
</evidence>
<keyword evidence="2" id="KW-0378">Hydrolase</keyword>
<dbReference type="CDD" id="cd00586">
    <property type="entry name" value="4HBT"/>
    <property type="match status" value="1"/>
</dbReference>
<dbReference type="SUPFAM" id="SSF54637">
    <property type="entry name" value="Thioesterase/thiol ester dehydrase-isomerase"/>
    <property type="match status" value="1"/>
</dbReference>
<evidence type="ECO:0000256" key="1">
    <source>
        <dbReference type="ARBA" id="ARBA00005953"/>
    </source>
</evidence>
<dbReference type="GO" id="GO:0047617">
    <property type="term" value="F:fatty acyl-CoA hydrolase activity"/>
    <property type="evidence" value="ECO:0007669"/>
    <property type="project" value="TreeGrafter"/>
</dbReference>
<dbReference type="InterPro" id="IPR050563">
    <property type="entry name" value="4-hydroxybenzoyl-CoA_TE"/>
</dbReference>